<feature type="region of interest" description="Disordered" evidence="1">
    <location>
        <begin position="99"/>
        <end position="120"/>
    </location>
</feature>
<proteinExistence type="predicted"/>
<accession>A0A843W8Z8</accession>
<protein>
    <submittedName>
        <fullName evidence="2">Uncharacterized protein</fullName>
    </submittedName>
</protein>
<gene>
    <name evidence="2" type="ORF">Taro_037183</name>
</gene>
<comment type="caution">
    <text evidence="2">The sequence shown here is derived from an EMBL/GenBank/DDBJ whole genome shotgun (WGS) entry which is preliminary data.</text>
</comment>
<name>A0A843W8Z8_COLES</name>
<evidence type="ECO:0000256" key="1">
    <source>
        <dbReference type="SAM" id="MobiDB-lite"/>
    </source>
</evidence>
<dbReference type="EMBL" id="NMUH01003206">
    <property type="protein sequence ID" value="MQM04386.1"/>
    <property type="molecule type" value="Genomic_DNA"/>
</dbReference>
<evidence type="ECO:0000313" key="2">
    <source>
        <dbReference type="EMBL" id="MQM04386.1"/>
    </source>
</evidence>
<keyword evidence="3" id="KW-1185">Reference proteome</keyword>
<dbReference type="Proteomes" id="UP000652761">
    <property type="component" value="Unassembled WGS sequence"/>
</dbReference>
<sequence>MEDAIYYGLVSSCPPQKCVDTVSGRVDTRPNIQKTRFAQVGQCVDTLNGSVDTLRLKSQHLIYLDKWLLGDQGNMPRQESPYTSIRSFLAAKRGFPDLDPSPEVAGHPFKRKDMGIKGNL</sequence>
<evidence type="ECO:0000313" key="3">
    <source>
        <dbReference type="Proteomes" id="UP000652761"/>
    </source>
</evidence>
<feature type="compositionally biased region" description="Basic and acidic residues" evidence="1">
    <location>
        <begin position="111"/>
        <end position="120"/>
    </location>
</feature>
<reference evidence="2" key="1">
    <citation type="submission" date="2017-07" db="EMBL/GenBank/DDBJ databases">
        <title>Taro Niue Genome Assembly and Annotation.</title>
        <authorList>
            <person name="Atibalentja N."/>
            <person name="Keating K."/>
            <person name="Fields C.J."/>
        </authorList>
    </citation>
    <scope>NUCLEOTIDE SEQUENCE</scope>
    <source>
        <strain evidence="2">Niue_2</strain>
        <tissue evidence="2">Leaf</tissue>
    </source>
</reference>
<organism evidence="2 3">
    <name type="scientific">Colocasia esculenta</name>
    <name type="common">Wild taro</name>
    <name type="synonym">Arum esculentum</name>
    <dbReference type="NCBI Taxonomy" id="4460"/>
    <lineage>
        <taxon>Eukaryota</taxon>
        <taxon>Viridiplantae</taxon>
        <taxon>Streptophyta</taxon>
        <taxon>Embryophyta</taxon>
        <taxon>Tracheophyta</taxon>
        <taxon>Spermatophyta</taxon>
        <taxon>Magnoliopsida</taxon>
        <taxon>Liliopsida</taxon>
        <taxon>Araceae</taxon>
        <taxon>Aroideae</taxon>
        <taxon>Colocasieae</taxon>
        <taxon>Colocasia</taxon>
    </lineage>
</organism>
<dbReference type="AlphaFoldDB" id="A0A843W8Z8"/>